<name>A0A0M2NKT9_9FIRM</name>
<proteinExistence type="predicted"/>
<comment type="caution">
    <text evidence="1">The sequence shown here is derived from an EMBL/GenBank/DDBJ whole genome shotgun (WGS) entry which is preliminary data.</text>
</comment>
<accession>A0A0M2NKT9</accession>
<dbReference type="EMBL" id="LAYJ01000068">
    <property type="protein sequence ID" value="KKI51571.1"/>
    <property type="molecule type" value="Genomic_DNA"/>
</dbReference>
<keyword evidence="2" id="KW-1185">Reference proteome</keyword>
<dbReference type="Proteomes" id="UP000034076">
    <property type="component" value="Unassembled WGS sequence"/>
</dbReference>
<organism evidence="1 2">
    <name type="scientific">Christensenella hongkongensis</name>
    <dbReference type="NCBI Taxonomy" id="270498"/>
    <lineage>
        <taxon>Bacteria</taxon>
        <taxon>Bacillati</taxon>
        <taxon>Bacillota</taxon>
        <taxon>Clostridia</taxon>
        <taxon>Christensenellales</taxon>
        <taxon>Christensenellaceae</taxon>
        <taxon>Christensenella</taxon>
    </lineage>
</organism>
<evidence type="ECO:0000313" key="1">
    <source>
        <dbReference type="EMBL" id="KKI51571.1"/>
    </source>
</evidence>
<protein>
    <submittedName>
        <fullName evidence="1">Uncharacterized protein</fullName>
    </submittedName>
</protein>
<evidence type="ECO:0000313" key="2">
    <source>
        <dbReference type="Proteomes" id="UP000034076"/>
    </source>
</evidence>
<dbReference type="STRING" id="270498.CHK_0737"/>
<sequence length="75" mass="8443">MNSSGSFCPRLKDGSRKDVRKKLDIAARCGVKGMPAHPFFCCEKAELTASWQHMARLQMERETAIILLQFAKMVA</sequence>
<dbReference type="AlphaFoldDB" id="A0A0M2NKT9"/>
<gene>
    <name evidence="1" type="ORF">CHK_0737</name>
</gene>
<reference evidence="1 2" key="1">
    <citation type="submission" date="2015-04" db="EMBL/GenBank/DDBJ databases">
        <title>Draft genome sequence of bacteremic isolate Catabacter hongkongensis type strain HKU16T.</title>
        <authorList>
            <person name="Lau S.K."/>
            <person name="Teng J.L."/>
            <person name="Huang Y."/>
            <person name="Curreem S.O."/>
            <person name="Tsui S.K."/>
            <person name="Woo P.C."/>
        </authorList>
    </citation>
    <scope>NUCLEOTIDE SEQUENCE [LARGE SCALE GENOMIC DNA]</scope>
    <source>
        <strain evidence="1 2">HKU16</strain>
    </source>
</reference>